<name>A0AAD7K430_9AGAR</name>
<evidence type="ECO:0000313" key="3">
    <source>
        <dbReference type="EMBL" id="KAJ7777975.1"/>
    </source>
</evidence>
<gene>
    <name evidence="3" type="ORF">DFH07DRAFT_1056321</name>
</gene>
<accession>A0AAD7K430</accession>
<comment type="caution">
    <text evidence="3">The sequence shown here is derived from an EMBL/GenBank/DDBJ whole genome shotgun (WGS) entry which is preliminary data.</text>
</comment>
<protein>
    <recommendedName>
        <fullName evidence="5">Transmembrane protein</fullName>
    </recommendedName>
</protein>
<dbReference type="AlphaFoldDB" id="A0AAD7K430"/>
<feature type="transmembrane region" description="Helical" evidence="2">
    <location>
        <begin position="221"/>
        <end position="249"/>
    </location>
</feature>
<feature type="compositionally biased region" description="Pro residues" evidence="1">
    <location>
        <begin position="157"/>
        <end position="166"/>
    </location>
</feature>
<dbReference type="EMBL" id="JARJLG010000009">
    <property type="protein sequence ID" value="KAJ7777975.1"/>
    <property type="molecule type" value="Genomic_DNA"/>
</dbReference>
<sequence>MPFAAKTLLASILSPKGPGPSLVKAFLVGARLSYFLTSTVPHLDASKTIELVAIPTKTILAQEEASISPPIVLGFVAAIGCVVSVVITSKRVSSLARRVPGNASNDEGISDSSGNSNRLFASNDEHDDGENNDPPSLVEADQQGHGVQDAATRGGEEPPPPPPPPAIAAATPRRPWSWRFTLLLLCLMILSVVAAAYVYPFRTRPQSWSTWFKEGAQLTGFVFAVDAAFLLVVHYFFGLIRAVVLAVSFIWRRWHPDYNSILVAAGVLISCQWREISFWVFPLLDDLIRPIMFFLPGNWYFLSGSLLLPACLTLLGLTSICILSFRTLRQWVIRLNKTKILSVLAFAPPGHKRINMPYYTLPGGLVSGTLVVLQVSVMFPSAAVGIFGGRRWLGFATSNNLRPLGSTLVLID</sequence>
<evidence type="ECO:0000256" key="2">
    <source>
        <dbReference type="SAM" id="Phobius"/>
    </source>
</evidence>
<feature type="transmembrane region" description="Helical" evidence="2">
    <location>
        <begin position="67"/>
        <end position="88"/>
    </location>
</feature>
<keyword evidence="2" id="KW-1133">Transmembrane helix</keyword>
<organism evidence="3 4">
    <name type="scientific">Mycena maculata</name>
    <dbReference type="NCBI Taxonomy" id="230809"/>
    <lineage>
        <taxon>Eukaryota</taxon>
        <taxon>Fungi</taxon>
        <taxon>Dikarya</taxon>
        <taxon>Basidiomycota</taxon>
        <taxon>Agaricomycotina</taxon>
        <taxon>Agaricomycetes</taxon>
        <taxon>Agaricomycetidae</taxon>
        <taxon>Agaricales</taxon>
        <taxon>Marasmiineae</taxon>
        <taxon>Mycenaceae</taxon>
        <taxon>Mycena</taxon>
    </lineage>
</organism>
<reference evidence="3" key="1">
    <citation type="submission" date="2023-03" db="EMBL/GenBank/DDBJ databases">
        <title>Massive genome expansion in bonnet fungi (Mycena s.s.) driven by repeated elements and novel gene families across ecological guilds.</title>
        <authorList>
            <consortium name="Lawrence Berkeley National Laboratory"/>
            <person name="Harder C.B."/>
            <person name="Miyauchi S."/>
            <person name="Viragh M."/>
            <person name="Kuo A."/>
            <person name="Thoen E."/>
            <person name="Andreopoulos B."/>
            <person name="Lu D."/>
            <person name="Skrede I."/>
            <person name="Drula E."/>
            <person name="Henrissat B."/>
            <person name="Morin E."/>
            <person name="Kohler A."/>
            <person name="Barry K."/>
            <person name="LaButti K."/>
            <person name="Morin E."/>
            <person name="Salamov A."/>
            <person name="Lipzen A."/>
            <person name="Mereny Z."/>
            <person name="Hegedus B."/>
            <person name="Baldrian P."/>
            <person name="Stursova M."/>
            <person name="Weitz H."/>
            <person name="Taylor A."/>
            <person name="Grigoriev I.V."/>
            <person name="Nagy L.G."/>
            <person name="Martin F."/>
            <person name="Kauserud H."/>
        </authorList>
    </citation>
    <scope>NUCLEOTIDE SEQUENCE</scope>
    <source>
        <strain evidence="3">CBHHK188m</strain>
    </source>
</reference>
<keyword evidence="4" id="KW-1185">Reference proteome</keyword>
<feature type="region of interest" description="Disordered" evidence="1">
    <location>
        <begin position="99"/>
        <end position="168"/>
    </location>
</feature>
<dbReference type="Proteomes" id="UP001215280">
    <property type="component" value="Unassembled WGS sequence"/>
</dbReference>
<evidence type="ECO:0008006" key="5">
    <source>
        <dbReference type="Google" id="ProtNLM"/>
    </source>
</evidence>
<proteinExistence type="predicted"/>
<evidence type="ECO:0000256" key="1">
    <source>
        <dbReference type="SAM" id="MobiDB-lite"/>
    </source>
</evidence>
<keyword evidence="2" id="KW-0812">Transmembrane</keyword>
<keyword evidence="2" id="KW-0472">Membrane</keyword>
<feature type="compositionally biased region" description="Polar residues" evidence="1">
    <location>
        <begin position="102"/>
        <end position="120"/>
    </location>
</feature>
<feature type="transmembrane region" description="Helical" evidence="2">
    <location>
        <begin position="301"/>
        <end position="325"/>
    </location>
</feature>
<feature type="transmembrane region" description="Helical" evidence="2">
    <location>
        <begin position="180"/>
        <end position="201"/>
    </location>
</feature>
<feature type="transmembrane region" description="Helical" evidence="2">
    <location>
        <begin position="261"/>
        <end position="281"/>
    </location>
</feature>
<evidence type="ECO:0000313" key="4">
    <source>
        <dbReference type="Proteomes" id="UP001215280"/>
    </source>
</evidence>